<feature type="compositionally biased region" description="Basic and acidic residues" evidence="2">
    <location>
        <begin position="445"/>
        <end position="454"/>
    </location>
</feature>
<feature type="region of interest" description="Disordered" evidence="2">
    <location>
        <begin position="174"/>
        <end position="329"/>
    </location>
</feature>
<feature type="compositionally biased region" description="Basic and acidic residues" evidence="2">
    <location>
        <begin position="369"/>
        <end position="411"/>
    </location>
</feature>
<gene>
    <name evidence="4" type="ORF">HRI_002053500</name>
</gene>
<evidence type="ECO:0008006" key="6">
    <source>
        <dbReference type="Google" id="ProtNLM"/>
    </source>
</evidence>
<dbReference type="EMBL" id="BSYR01000019">
    <property type="protein sequence ID" value="GMI83842.1"/>
    <property type="molecule type" value="Genomic_DNA"/>
</dbReference>
<dbReference type="AlphaFoldDB" id="A0A9W7HUS7"/>
<feature type="compositionally biased region" description="Basic and acidic residues" evidence="2">
    <location>
        <begin position="470"/>
        <end position="481"/>
    </location>
</feature>
<comment type="caution">
    <text evidence="4">The sequence shown here is derived from an EMBL/GenBank/DDBJ whole genome shotgun (WGS) entry which is preliminary data.</text>
</comment>
<keyword evidence="3" id="KW-0472">Membrane</keyword>
<feature type="transmembrane region" description="Helical" evidence="3">
    <location>
        <begin position="21"/>
        <end position="39"/>
    </location>
</feature>
<feature type="compositionally biased region" description="Basic and acidic residues" evidence="2">
    <location>
        <begin position="211"/>
        <end position="234"/>
    </location>
</feature>
<feature type="compositionally biased region" description="Basic and acidic residues" evidence="2">
    <location>
        <begin position="496"/>
        <end position="508"/>
    </location>
</feature>
<evidence type="ECO:0000256" key="3">
    <source>
        <dbReference type="SAM" id="Phobius"/>
    </source>
</evidence>
<organism evidence="4 5">
    <name type="scientific">Hibiscus trionum</name>
    <name type="common">Flower of an hour</name>
    <dbReference type="NCBI Taxonomy" id="183268"/>
    <lineage>
        <taxon>Eukaryota</taxon>
        <taxon>Viridiplantae</taxon>
        <taxon>Streptophyta</taxon>
        <taxon>Embryophyta</taxon>
        <taxon>Tracheophyta</taxon>
        <taxon>Spermatophyta</taxon>
        <taxon>Magnoliopsida</taxon>
        <taxon>eudicotyledons</taxon>
        <taxon>Gunneridae</taxon>
        <taxon>Pentapetalae</taxon>
        <taxon>rosids</taxon>
        <taxon>malvids</taxon>
        <taxon>Malvales</taxon>
        <taxon>Malvaceae</taxon>
        <taxon>Malvoideae</taxon>
        <taxon>Hibiscus</taxon>
    </lineage>
</organism>
<feature type="compositionally biased region" description="Basic and acidic residues" evidence="2">
    <location>
        <begin position="183"/>
        <end position="194"/>
    </location>
</feature>
<keyword evidence="3" id="KW-1133">Transmembrane helix</keyword>
<feature type="coiled-coil region" evidence="1">
    <location>
        <begin position="66"/>
        <end position="169"/>
    </location>
</feature>
<feature type="region of interest" description="Disordered" evidence="2">
    <location>
        <begin position="369"/>
        <end position="508"/>
    </location>
</feature>
<keyword evidence="3" id="KW-0812">Transmembrane</keyword>
<dbReference type="PANTHER" id="PTHR36143:SF4">
    <property type="entry name" value="OS08G0177500 PROTEIN"/>
    <property type="match status" value="1"/>
</dbReference>
<sequence length="508" mass="57318">MAMGLISQKGNGNNGQRSRPCGLLLLLAFGAAMLAIMTLHKLRERRIFNLLLQENGRHLVSLRLLLQKQTEYTKELKKNAEETKAKMSSLRKQKMEEDHRLLEMQSTIDSLKDEQKTMESELEDKLNEIKLLRHSGNRNPQAIALIATLKQKEAEIQDLNNHLNSSVRVRSLHPPINVTLTEQNKELRTEDGGVHESSAYEGGDNSTKGQDGNDTRSDYPHEEDNSDSGNEKKGMYIKGGEQLQNQRSGEMNAKRTTRIDMGNNHARTTATMDQMDEGKNGSSFTGQPGKLKSSPQGEISGNKLETEDSSNKISSLSEAERFGNLSTTKGKTWRILARKRFLKKKVNSEIDGVESTSRRFSKEYNDVVRRMEEGEKPEKGKEMDLAKADLLKHHNSEPEDIEDRKDNRESVVEDENAMSSNQHNHEARQVSENSGFIGEASNYTHDVKQQRIEEATNNSADMKQQKKKTANRDEMEAEDKQAAANGDLSSDFSSDSEDKQKYGTETEF</sequence>
<protein>
    <recommendedName>
        <fullName evidence="6">Micronuclear linker histone polyprotein-like protein</fullName>
    </recommendedName>
</protein>
<accession>A0A9W7HUS7</accession>
<evidence type="ECO:0000313" key="5">
    <source>
        <dbReference type="Proteomes" id="UP001165190"/>
    </source>
</evidence>
<proteinExistence type="predicted"/>
<dbReference type="Proteomes" id="UP001165190">
    <property type="component" value="Unassembled WGS sequence"/>
</dbReference>
<dbReference type="OrthoDB" id="656845at2759"/>
<keyword evidence="5" id="KW-1185">Reference proteome</keyword>
<evidence type="ECO:0000256" key="1">
    <source>
        <dbReference type="SAM" id="Coils"/>
    </source>
</evidence>
<keyword evidence="1" id="KW-0175">Coiled coil</keyword>
<evidence type="ECO:0000256" key="2">
    <source>
        <dbReference type="SAM" id="MobiDB-lite"/>
    </source>
</evidence>
<name>A0A9W7HUS7_HIBTR</name>
<dbReference type="PANTHER" id="PTHR36143">
    <property type="entry name" value="OS08G0177500 PROTEIN"/>
    <property type="match status" value="1"/>
</dbReference>
<evidence type="ECO:0000313" key="4">
    <source>
        <dbReference type="EMBL" id="GMI83842.1"/>
    </source>
</evidence>
<reference evidence="4" key="1">
    <citation type="submission" date="2023-05" db="EMBL/GenBank/DDBJ databases">
        <title>Genome and transcriptome analyses reveal genes involved in the formation of fine ridges on petal epidermal cells in Hibiscus trionum.</title>
        <authorList>
            <person name="Koshimizu S."/>
            <person name="Masuda S."/>
            <person name="Ishii T."/>
            <person name="Shirasu K."/>
            <person name="Hoshino A."/>
            <person name="Arita M."/>
        </authorList>
    </citation>
    <scope>NUCLEOTIDE SEQUENCE</scope>
    <source>
        <strain evidence="4">Hamamatsu line</strain>
    </source>
</reference>